<evidence type="ECO:0000313" key="3">
    <source>
        <dbReference type="EMBL" id="EMD90765.1"/>
    </source>
</evidence>
<evidence type="ECO:0000313" key="4">
    <source>
        <dbReference type="Proteomes" id="UP000016936"/>
    </source>
</evidence>
<feature type="compositionally biased region" description="Low complexity" evidence="2">
    <location>
        <begin position="406"/>
        <end position="415"/>
    </location>
</feature>
<reference evidence="4" key="2">
    <citation type="journal article" date="2013" name="PLoS Genet.">
        <title>Comparative genome structure, secondary metabolite, and effector coding capacity across Cochliobolus pathogens.</title>
        <authorList>
            <person name="Condon B.J."/>
            <person name="Leng Y."/>
            <person name="Wu D."/>
            <person name="Bushley K.E."/>
            <person name="Ohm R.A."/>
            <person name="Otillar R."/>
            <person name="Martin J."/>
            <person name="Schackwitz W."/>
            <person name="Grimwood J."/>
            <person name="MohdZainudin N."/>
            <person name="Xue C."/>
            <person name="Wang R."/>
            <person name="Manning V.A."/>
            <person name="Dhillon B."/>
            <person name="Tu Z.J."/>
            <person name="Steffenson B.J."/>
            <person name="Salamov A."/>
            <person name="Sun H."/>
            <person name="Lowry S."/>
            <person name="LaButti K."/>
            <person name="Han J."/>
            <person name="Copeland A."/>
            <person name="Lindquist E."/>
            <person name="Barry K."/>
            <person name="Schmutz J."/>
            <person name="Baker S.E."/>
            <person name="Ciuffetti L.M."/>
            <person name="Grigoriev I.V."/>
            <person name="Zhong S."/>
            <person name="Turgeon B.G."/>
        </authorList>
    </citation>
    <scope>NUCLEOTIDE SEQUENCE [LARGE SCALE GENOMIC DNA]</scope>
    <source>
        <strain evidence="4">C5 / ATCC 48332 / race O</strain>
    </source>
</reference>
<protein>
    <submittedName>
        <fullName evidence="3">Uncharacterized protein</fullName>
    </submittedName>
</protein>
<feature type="compositionally biased region" description="Low complexity" evidence="2">
    <location>
        <begin position="352"/>
        <end position="369"/>
    </location>
</feature>
<name>M2SZH1_COCH5</name>
<keyword evidence="4" id="KW-1185">Reference proteome</keyword>
<feature type="coiled-coil region" evidence="1">
    <location>
        <begin position="160"/>
        <end position="194"/>
    </location>
</feature>
<proteinExistence type="predicted"/>
<evidence type="ECO:0000256" key="2">
    <source>
        <dbReference type="SAM" id="MobiDB-lite"/>
    </source>
</evidence>
<organism evidence="3 4">
    <name type="scientific">Cochliobolus heterostrophus (strain C5 / ATCC 48332 / race O)</name>
    <name type="common">Southern corn leaf blight fungus</name>
    <name type="synonym">Bipolaris maydis</name>
    <dbReference type="NCBI Taxonomy" id="701091"/>
    <lineage>
        <taxon>Eukaryota</taxon>
        <taxon>Fungi</taxon>
        <taxon>Dikarya</taxon>
        <taxon>Ascomycota</taxon>
        <taxon>Pezizomycotina</taxon>
        <taxon>Dothideomycetes</taxon>
        <taxon>Pleosporomycetidae</taxon>
        <taxon>Pleosporales</taxon>
        <taxon>Pleosporineae</taxon>
        <taxon>Pleosporaceae</taxon>
        <taxon>Bipolaris</taxon>
    </lineage>
</organism>
<dbReference type="AlphaFoldDB" id="M2SZH1"/>
<feature type="coiled-coil region" evidence="1">
    <location>
        <begin position="107"/>
        <end position="134"/>
    </location>
</feature>
<evidence type="ECO:0000256" key="1">
    <source>
        <dbReference type="SAM" id="Coils"/>
    </source>
</evidence>
<dbReference type="OMA" id="HEIHTGF"/>
<accession>M2SZH1</accession>
<dbReference type="HOGENOM" id="CLU_438041_0_0_1"/>
<reference evidence="3 4" key="1">
    <citation type="journal article" date="2012" name="PLoS Pathog.">
        <title>Diverse lifestyles and strategies of plant pathogenesis encoded in the genomes of eighteen Dothideomycetes fungi.</title>
        <authorList>
            <person name="Ohm R.A."/>
            <person name="Feau N."/>
            <person name="Henrissat B."/>
            <person name="Schoch C.L."/>
            <person name="Horwitz B.A."/>
            <person name="Barry K.W."/>
            <person name="Condon B.J."/>
            <person name="Copeland A.C."/>
            <person name="Dhillon B."/>
            <person name="Glaser F."/>
            <person name="Hesse C.N."/>
            <person name="Kosti I."/>
            <person name="LaButti K."/>
            <person name="Lindquist E.A."/>
            <person name="Lucas S."/>
            <person name="Salamov A.A."/>
            <person name="Bradshaw R.E."/>
            <person name="Ciuffetti L."/>
            <person name="Hamelin R.C."/>
            <person name="Kema G.H.J."/>
            <person name="Lawrence C."/>
            <person name="Scott J.A."/>
            <person name="Spatafora J.W."/>
            <person name="Turgeon B.G."/>
            <person name="de Wit P.J.G.M."/>
            <person name="Zhong S."/>
            <person name="Goodwin S.B."/>
            <person name="Grigoriev I.V."/>
        </authorList>
    </citation>
    <scope>NUCLEOTIDE SEQUENCE [LARGE SCALE GENOMIC DNA]</scope>
    <source>
        <strain evidence="4">C5 / ATCC 48332 / race O</strain>
    </source>
</reference>
<sequence>MSARKSLESSPPTPYPDQIATLERRIAELEQDKAHLVKTLSESNQRVAEAEQSTAAAEAETAAAKQRAQTRYTERLHANNEARNVQNTMKELAFRFDDYSIKTSRLVDALRVRITHLETEISAKKAKIQELEGGLHEIHTGFTVNQPDEFDIETQPGKTFRDLKDKIIRLELSLARAEQDKEQAVKDKDAIAKSQARFQMDQAYFRKREIELIQTNQIKLQDAQLHWQSKLEIMAKELEGVKREAEDAKQKLQMVTRIMQNTPQKPGVQQQQQQQLQTSHSDKKRRLSHNGNIETTTSAFQRARNQSFLLNSISTGSNPPTGSSGGAPRTEAQPTPRQPLNMAQGIGYRQYPSASFTSSSSPSSPIPTTQRQYSPGHGPSPIQQHGVMMQPRPPMGRQQSMGHLSPQQQQPGLLQNAGLDNTASQAQTHSNYGINVHSAVNTGVVQQPHNGMIQQPPPSFMPSRTHQSNSSNTSFFPNIQGSTVPSTFSSNVFAEESSNMALSNIDFFLNNDSGFANYPTGEVSQDPLYSNGFTTSRNYNAPSQDMIRANCFWEKEKNEWEESELWLEYQADDMNHVCQRCFECAAEIWEEGSKYLIVHEHGIGFKVMDVFLASPKWEKDFENL</sequence>
<dbReference type="OrthoDB" id="3694330at2759"/>
<feature type="compositionally biased region" description="Polar residues" evidence="2">
    <location>
        <begin position="289"/>
        <end position="313"/>
    </location>
</feature>
<dbReference type="Proteomes" id="UP000016936">
    <property type="component" value="Unassembled WGS sequence"/>
</dbReference>
<feature type="coiled-coil region" evidence="1">
    <location>
        <begin position="19"/>
        <end position="67"/>
    </location>
</feature>
<gene>
    <name evidence="3" type="ORF">COCHEDRAFT_1215709</name>
</gene>
<keyword evidence="1" id="KW-0175">Coiled coil</keyword>
<dbReference type="EMBL" id="KB445578">
    <property type="protein sequence ID" value="EMD90765.1"/>
    <property type="molecule type" value="Genomic_DNA"/>
</dbReference>
<feature type="coiled-coil region" evidence="1">
    <location>
        <begin position="228"/>
        <end position="258"/>
    </location>
</feature>
<feature type="region of interest" description="Disordered" evidence="2">
    <location>
        <begin position="262"/>
        <end position="415"/>
    </location>
</feature>